<accession>A0A9X1JJY4</accession>
<protein>
    <submittedName>
        <fullName evidence="2">Uncharacterized protein</fullName>
    </submittedName>
</protein>
<keyword evidence="3" id="KW-1185">Reference proteome</keyword>
<reference evidence="2" key="1">
    <citation type="submission" date="2021-04" db="EMBL/GenBank/DDBJ databases">
        <authorList>
            <person name="Pira H."/>
            <person name="Risdian C."/>
            <person name="Wink J."/>
        </authorList>
    </citation>
    <scope>NUCLEOTIDE SEQUENCE</scope>
    <source>
        <strain evidence="2">WH158</strain>
    </source>
</reference>
<organism evidence="2 3">
    <name type="scientific">Erythrobacter crassostreae</name>
    <dbReference type="NCBI Taxonomy" id="2828328"/>
    <lineage>
        <taxon>Bacteria</taxon>
        <taxon>Pseudomonadati</taxon>
        <taxon>Pseudomonadota</taxon>
        <taxon>Alphaproteobacteria</taxon>
        <taxon>Sphingomonadales</taxon>
        <taxon>Erythrobacteraceae</taxon>
        <taxon>Erythrobacter/Porphyrobacter group</taxon>
        <taxon>Erythrobacter</taxon>
    </lineage>
</organism>
<sequence>MTSMWVMGAVILIGIAPVAAITIEQDEPPPALEPDNGTLEIDLKAKAVSKPQDPILVKECEDEADAARLANEIVVCRRRDDTAFSGFDKADFERRYAEATQGPKPVPVDRSGLRAPGGAPMAPLVTVKFGRVAEPSLFINVAALPKAPAGSDADRIARGLPPLGAEGDAGRKPIAESELGLPAPREFKESAGSSRKDRQN</sequence>
<feature type="region of interest" description="Disordered" evidence="1">
    <location>
        <begin position="149"/>
        <end position="200"/>
    </location>
</feature>
<proteinExistence type="predicted"/>
<dbReference type="RefSeq" id="WP_218403752.1">
    <property type="nucleotide sequence ID" value="NZ_JAGSPC010000001.1"/>
</dbReference>
<feature type="region of interest" description="Disordered" evidence="1">
    <location>
        <begin position="98"/>
        <end position="120"/>
    </location>
</feature>
<comment type="caution">
    <text evidence="2">The sequence shown here is derived from an EMBL/GenBank/DDBJ whole genome shotgun (WGS) entry which is preliminary data.</text>
</comment>
<gene>
    <name evidence="2" type="ORF">KCG46_02430</name>
</gene>
<evidence type="ECO:0000313" key="3">
    <source>
        <dbReference type="Proteomes" id="UP001138681"/>
    </source>
</evidence>
<name>A0A9X1JJY4_9SPHN</name>
<dbReference type="EMBL" id="JAGSPC010000001">
    <property type="protein sequence ID" value="MBV7258430.1"/>
    <property type="molecule type" value="Genomic_DNA"/>
</dbReference>
<feature type="compositionally biased region" description="Basic and acidic residues" evidence="1">
    <location>
        <begin position="185"/>
        <end position="200"/>
    </location>
</feature>
<dbReference type="AlphaFoldDB" id="A0A9X1JJY4"/>
<evidence type="ECO:0000256" key="1">
    <source>
        <dbReference type="SAM" id="MobiDB-lite"/>
    </source>
</evidence>
<dbReference type="Proteomes" id="UP001138681">
    <property type="component" value="Unassembled WGS sequence"/>
</dbReference>
<evidence type="ECO:0000313" key="2">
    <source>
        <dbReference type="EMBL" id="MBV7258430.1"/>
    </source>
</evidence>